<proteinExistence type="predicted"/>
<protein>
    <submittedName>
        <fullName evidence="1">DUF3037 domain-containing protein</fullName>
    </submittedName>
</protein>
<comment type="caution">
    <text evidence="1">The sequence shown here is derived from an EMBL/GenBank/DDBJ whole genome shotgun (WGS) entry which is preliminary data.</text>
</comment>
<dbReference type="EMBL" id="JANYMP010000026">
    <property type="protein sequence ID" value="MCS7482803.1"/>
    <property type="molecule type" value="Genomic_DNA"/>
</dbReference>
<dbReference type="RefSeq" id="WP_259628267.1">
    <property type="nucleotide sequence ID" value="NZ_JANYMP010000026.1"/>
</dbReference>
<dbReference type="InterPro" id="IPR021398">
    <property type="entry name" value="DUF3037"/>
</dbReference>
<gene>
    <name evidence="1" type="ORF">NZH93_38655</name>
</gene>
<name>A0A9X3A5Y8_9PSEU</name>
<accession>A0A9X3A5Y8</accession>
<sequence length="129" mass="13964">MPHVFEYAVLRAVPRVERGEFVNVGVLLYCPDLDFLCARTFVDVARVRALDPGVDVELLEAALRHLGSSCDGAADAGPVSGTTRGQRFRWLTAPRSTVIQTSPTHTGFTTDPDAEVNRLLAALVMPLGD</sequence>
<organism evidence="1 2">
    <name type="scientific">Umezawaea endophytica</name>
    <dbReference type="NCBI Taxonomy" id="1654476"/>
    <lineage>
        <taxon>Bacteria</taxon>
        <taxon>Bacillati</taxon>
        <taxon>Actinomycetota</taxon>
        <taxon>Actinomycetes</taxon>
        <taxon>Pseudonocardiales</taxon>
        <taxon>Pseudonocardiaceae</taxon>
        <taxon>Umezawaea</taxon>
    </lineage>
</organism>
<dbReference type="AlphaFoldDB" id="A0A9X3A5Y8"/>
<evidence type="ECO:0000313" key="2">
    <source>
        <dbReference type="Proteomes" id="UP001141259"/>
    </source>
</evidence>
<evidence type="ECO:0000313" key="1">
    <source>
        <dbReference type="EMBL" id="MCS7482803.1"/>
    </source>
</evidence>
<keyword evidence="2" id="KW-1185">Reference proteome</keyword>
<dbReference type="Pfam" id="PF11236">
    <property type="entry name" value="DUF3037"/>
    <property type="match status" value="1"/>
</dbReference>
<dbReference type="Proteomes" id="UP001141259">
    <property type="component" value="Unassembled WGS sequence"/>
</dbReference>
<reference evidence="1" key="1">
    <citation type="submission" date="2022-08" db="EMBL/GenBank/DDBJ databases">
        <authorList>
            <person name="Tistechok S."/>
            <person name="Samborskyy M."/>
            <person name="Roman I."/>
        </authorList>
    </citation>
    <scope>NUCLEOTIDE SEQUENCE</scope>
    <source>
        <strain evidence="1">DSM 103496</strain>
    </source>
</reference>